<dbReference type="CDD" id="cd12203">
    <property type="entry name" value="GT1"/>
    <property type="match status" value="1"/>
</dbReference>
<dbReference type="InterPro" id="IPR001279">
    <property type="entry name" value="Metallo-B-lactamas"/>
</dbReference>
<dbReference type="InterPro" id="IPR036866">
    <property type="entry name" value="RibonucZ/Hydroxyglut_hydro"/>
</dbReference>
<gene>
    <name evidence="4" type="ORF">CB5_LOCUS15452</name>
</gene>
<feature type="domain" description="Myb-like" evidence="3">
    <location>
        <begin position="847"/>
        <end position="911"/>
    </location>
</feature>
<dbReference type="Pfam" id="PF13837">
    <property type="entry name" value="Myb_DNA-bind_4"/>
    <property type="match status" value="1"/>
</dbReference>
<dbReference type="SUPFAM" id="SSF56281">
    <property type="entry name" value="Metallo-hydrolase/oxidoreductase"/>
    <property type="match status" value="1"/>
</dbReference>
<dbReference type="PROSITE" id="PS50090">
    <property type="entry name" value="MYB_LIKE"/>
    <property type="match status" value="1"/>
</dbReference>
<dbReference type="CDD" id="cd07714">
    <property type="entry name" value="RNaseJ_MBL-fold"/>
    <property type="match status" value="1"/>
</dbReference>
<protein>
    <recommendedName>
        <fullName evidence="3">Myb-like domain-containing protein</fullName>
    </recommendedName>
</protein>
<organism evidence="4">
    <name type="scientific">Ananas comosus var. bracteatus</name>
    <name type="common">red pineapple</name>
    <dbReference type="NCBI Taxonomy" id="296719"/>
    <lineage>
        <taxon>Eukaryota</taxon>
        <taxon>Viridiplantae</taxon>
        <taxon>Streptophyta</taxon>
        <taxon>Embryophyta</taxon>
        <taxon>Tracheophyta</taxon>
        <taxon>Spermatophyta</taxon>
        <taxon>Magnoliopsida</taxon>
        <taxon>Liliopsida</taxon>
        <taxon>Poales</taxon>
        <taxon>Bromeliaceae</taxon>
        <taxon>Bromelioideae</taxon>
        <taxon>Ananas</taxon>
    </lineage>
</organism>
<dbReference type="InterPro" id="IPR044822">
    <property type="entry name" value="Myb_DNA-bind_4"/>
</dbReference>
<evidence type="ECO:0000256" key="2">
    <source>
        <dbReference type="SAM" id="Phobius"/>
    </source>
</evidence>
<accession>A0A6V7PN49</accession>
<keyword evidence="2" id="KW-0472">Membrane</keyword>
<dbReference type="InterPro" id="IPR011108">
    <property type="entry name" value="RMMBL"/>
</dbReference>
<proteinExistence type="predicted"/>
<feature type="region of interest" description="Disordered" evidence="1">
    <location>
        <begin position="818"/>
        <end position="854"/>
    </location>
</feature>
<feature type="compositionally biased region" description="Acidic residues" evidence="1">
    <location>
        <begin position="759"/>
        <end position="777"/>
    </location>
</feature>
<dbReference type="Gene3D" id="1.10.10.60">
    <property type="entry name" value="Homeodomain-like"/>
    <property type="match status" value="1"/>
</dbReference>
<dbReference type="PANTHER" id="PTHR43694">
    <property type="entry name" value="RIBONUCLEASE J"/>
    <property type="match status" value="1"/>
</dbReference>
<evidence type="ECO:0000259" key="3">
    <source>
        <dbReference type="PROSITE" id="PS50090"/>
    </source>
</evidence>
<sequence length="945" mass="104112">MVSLVALPPLCPCGLARRPMVVRPVLRCSAGHPSATKGSRESKVPRKRSRRMEGVGKSLEDSVQRKLEQFYEGLDGPPLRVLPIGGLGEIGMNCMLVGHYDRYILVDAGVMFPDYDEFGVQKIIPDTTFIKRWSHKIEAVIITHGHEDHIGALPWVIPALDSNTPIFASSFTMELIKKRLKEFGIFLSSRLKAFKVRRKFCAGPFEVEPIRVTHSIPDCCGLVLRCSDGTIFHTGDWKIDESPVDGKIFDREALEELSKEGVTLMMSDSTNVLSPGRSISESVVADALLRHISAAKGRVITTQFASNIHRIGSVKAAADLTGRKLVFVGMSLRTYLDAAFKDGKAPLDPSTLVWNKYGATSENGGNSGEDGNCSDDKIVVVAAAIVITIVVVMALGMAVVIIMMMTASSRTTALVVVAEATMAARQLKTLRDLLIVTTGSQAEPRAALNLASYGGSHCLKLSKEDVILYSAKVIPGNETRVMKMLNRLSELGPTIVMGKNSGLHTSGHGYRDELEEVLKIVKPQHFLPIHGELLFLKEHELLGRSTGIRHTTVIKNGEMLGVSHLRNRRVLSTGFASLGKEELQLMYSDGDKAFGTSAELCIDERLRIAADGIIIVSMEIMRPRNVNGSSQSSLKGKIRITTRCLWLDKGKLLDALYKAAHAALSSCPVNCPLAHMERIVSEVLRKMVRKYSSKRPEVIAIAVENTTGVLVEELTTKLSGESHGNFGFSVVNQLSDRHLTKSSSKKFKEDAAEMHDDLNVMEEEPEGDNSEVEESISDDASRSSRQDLSSPESPMKLVEFWESYKSPSAVEIAKAANGSVSVDHSKSNKRKVNNSKVPTKLGPQPAGKSAKRNKWKPEEIKRLIKMRGDLDNKFQTTKARMVLWEEISDDMMSHGITRTPAQCKSLWASLVQKYEESRKNENGKSTWPYFSDMDKIVSIDEKATK</sequence>
<dbReference type="Gene3D" id="3.60.15.10">
    <property type="entry name" value="Ribonuclease Z/Hydroxyacylglutathione hydrolase-like"/>
    <property type="match status" value="2"/>
</dbReference>
<dbReference type="EMBL" id="LR862150">
    <property type="protein sequence ID" value="CAD1832241.1"/>
    <property type="molecule type" value="Genomic_DNA"/>
</dbReference>
<dbReference type="AlphaFoldDB" id="A0A6V7PN49"/>
<feature type="transmembrane region" description="Helical" evidence="2">
    <location>
        <begin position="378"/>
        <end position="402"/>
    </location>
</feature>
<dbReference type="PANTHER" id="PTHR43694:SF1">
    <property type="entry name" value="RIBONUCLEASE J"/>
    <property type="match status" value="1"/>
</dbReference>
<feature type="region of interest" description="Disordered" evidence="1">
    <location>
        <begin position="30"/>
        <end position="58"/>
    </location>
</feature>
<evidence type="ECO:0000313" key="4">
    <source>
        <dbReference type="EMBL" id="CAD1832241.1"/>
    </source>
</evidence>
<dbReference type="InterPro" id="IPR001005">
    <property type="entry name" value="SANT/Myb"/>
</dbReference>
<reference evidence="4" key="1">
    <citation type="submission" date="2020-07" db="EMBL/GenBank/DDBJ databases">
        <authorList>
            <person name="Lin J."/>
        </authorList>
    </citation>
    <scope>NUCLEOTIDE SEQUENCE</scope>
</reference>
<keyword evidence="2" id="KW-1133">Transmembrane helix</keyword>
<feature type="region of interest" description="Disordered" evidence="1">
    <location>
        <begin position="758"/>
        <end position="792"/>
    </location>
</feature>
<evidence type="ECO:0000256" key="1">
    <source>
        <dbReference type="SAM" id="MobiDB-lite"/>
    </source>
</evidence>
<dbReference type="Pfam" id="PF07521">
    <property type="entry name" value="RMMBL"/>
    <property type="match status" value="1"/>
</dbReference>
<keyword evidence="2" id="KW-0812">Transmembrane</keyword>
<dbReference type="SMART" id="SM00849">
    <property type="entry name" value="Lactamase_B"/>
    <property type="match status" value="1"/>
</dbReference>
<dbReference type="Pfam" id="PF22505">
    <property type="entry name" value="RNase_J_b_CASP"/>
    <property type="match status" value="2"/>
</dbReference>
<name>A0A6V7PN49_ANACO</name>
<dbReference type="Pfam" id="PF12706">
    <property type="entry name" value="Lactamase_B_2"/>
    <property type="match status" value="1"/>
</dbReference>
<dbReference type="SMART" id="SM00717">
    <property type="entry name" value="SANT"/>
    <property type="match status" value="1"/>
</dbReference>
<dbReference type="InterPro" id="IPR055132">
    <property type="entry name" value="RNase_J_b_CASP"/>
</dbReference>